<feature type="compositionally biased region" description="Basic residues" evidence="3">
    <location>
        <begin position="95"/>
        <end position="121"/>
    </location>
</feature>
<feature type="region of interest" description="Disordered" evidence="3">
    <location>
        <begin position="79"/>
        <end position="167"/>
    </location>
</feature>
<gene>
    <name evidence="5" type="ORF">QTG54_011312</name>
</gene>
<accession>A0AAD8Y2K4</accession>
<dbReference type="PANTHER" id="PTHR13068:SF112">
    <property type="entry name" value="TRANSCRIPTION TERMINATION FACTOR 3, MITOCHONDRIAL"/>
    <property type="match status" value="1"/>
</dbReference>
<feature type="chain" id="PRO_5041942475" evidence="4">
    <location>
        <begin position="18"/>
        <end position="1183"/>
    </location>
</feature>
<dbReference type="SMART" id="SM00733">
    <property type="entry name" value="Mterf"/>
    <property type="match status" value="7"/>
</dbReference>
<dbReference type="GO" id="GO:0003676">
    <property type="term" value="F:nucleic acid binding"/>
    <property type="evidence" value="ECO:0007669"/>
    <property type="project" value="InterPro"/>
</dbReference>
<comment type="caution">
    <text evidence="5">The sequence shown here is derived from an EMBL/GenBank/DDBJ whole genome shotgun (WGS) entry which is preliminary data.</text>
</comment>
<dbReference type="AlphaFoldDB" id="A0AAD8Y2K4"/>
<dbReference type="Gene3D" id="1.25.70.10">
    <property type="entry name" value="Transcription termination factor 3, mitochondrial"/>
    <property type="match status" value="1"/>
</dbReference>
<dbReference type="InterPro" id="IPR038538">
    <property type="entry name" value="MTERF_sf"/>
</dbReference>
<evidence type="ECO:0000313" key="6">
    <source>
        <dbReference type="Proteomes" id="UP001224775"/>
    </source>
</evidence>
<dbReference type="Pfam" id="PF02536">
    <property type="entry name" value="mTERF"/>
    <property type="match status" value="1"/>
</dbReference>
<name>A0AAD8Y2K4_9STRA</name>
<organism evidence="5 6">
    <name type="scientific">Skeletonema marinoi</name>
    <dbReference type="NCBI Taxonomy" id="267567"/>
    <lineage>
        <taxon>Eukaryota</taxon>
        <taxon>Sar</taxon>
        <taxon>Stramenopiles</taxon>
        <taxon>Ochrophyta</taxon>
        <taxon>Bacillariophyta</taxon>
        <taxon>Coscinodiscophyceae</taxon>
        <taxon>Thalassiosirophycidae</taxon>
        <taxon>Thalassiosirales</taxon>
        <taxon>Skeletonemataceae</taxon>
        <taxon>Skeletonema</taxon>
        <taxon>Skeletonema marinoi-dohrnii complex</taxon>
    </lineage>
</organism>
<keyword evidence="6" id="KW-1185">Reference proteome</keyword>
<proteinExistence type="inferred from homology"/>
<feature type="compositionally biased region" description="Polar residues" evidence="3">
    <location>
        <begin position="156"/>
        <end position="167"/>
    </location>
</feature>
<feature type="signal peptide" evidence="4">
    <location>
        <begin position="1"/>
        <end position="17"/>
    </location>
</feature>
<comment type="similarity">
    <text evidence="1">Belongs to the mTERF family.</text>
</comment>
<dbReference type="InterPro" id="IPR003690">
    <property type="entry name" value="MTERF"/>
</dbReference>
<sequence>MMRSLITFLCAAFYVSAVINDDGQLSATCCLMAPLMLMNFPSPLSVLAFQHVQTNRPTQTNRPAAGYISRRTTHLVFAAKGDQSSSMEPSPSKKTAMKRKTFTKKKKNATKKGVNKKRRTSSKGNVALKTASSATADKSKKAKIKASSIKSNKNSVTTTANKKNQNNSPTYYIQFSRVFQRHVVYNAKAATTTPAANDQVIQSFQFLDDAITSYPKARIVAPRDVPFPPPLCTIDWTLLSSSSSSSSAVAAAGYNKIEEECETTIAGMGLFGLCELEYDADNNHVHNRNGKYPVDTTTTATISGGNNANQQQQQHDVQSNEALRTLLKLVSSSSSSVIPRHFFRLDHRRFALGGHTPESITINHARVVTLLSRARDGSSSSCIGLAMSSSDVAFVLSNFPQLCLYDTLELETFIRFLLAPLPPSNIPSIAIVADTGVGGEKVDWPRFAYEGYGVGLSLEQATKAMRLMPELMALYYEDSRKPSVGYLYTQLQQQINVMSPQLCDEVKMQLGQFLEGADFSDTLTLGYLYGYLGISWKKLRLLLSAFPLWTTNNLDPGWEILQRGPVRSSLKRHSLDYLRQRLQIRPSDVYKMIKTHTRLSTYDAATKILPTLDKLQRSLGLRNSELRQLILRMPSVIGMGTSEKDGGKPSAFDQRLDFFQNEAGMSIKELKEAVLKQPSLIQYGIASSLRPKLDFFLKELGIPHDHIGRIIYTSPAIMGLSLDTLRSKVASIMKLCALHPYEVGMIVAVSPPTLFLSQKGKIEPALKYLALALSLDEPRDLGELVLKAPRLLRQGLETSLMKKIDLIAEALPSTNMKDSKRVAAGILRQNPALFDTSNAVITERIERCVDAGKDVAQYLLPSTKGRKKLFQYPTREMGDPIFMSSIATFDSSLSKIYPDAASSAKEMGLKRADIVKACTNGLPLDGHYFSSLMYPCEVKSKSLSASTADTTKTVYVSMFCSGGIYPSDSVEATRGQSTTGGFAIQIISEGTEETQLLFEMSNAANKCFGIRVPLGRERSGDKLLTVFPLVNPSRNRCDLFSCASALRVLEAFLATKRKDVQLFYDIKVHTDSTYVWKFVRDQERLMSLGSCFTSLEMLSRMDVTDGSSFNVDILHPLARSFSRLNGQEEPPQSKNHRPFYNSRVNFCSSFDGKLQPREIKTLKELGKSAAMWQFNREKSFVPK</sequence>
<keyword evidence="4" id="KW-0732">Signal</keyword>
<reference evidence="5" key="1">
    <citation type="submission" date="2023-06" db="EMBL/GenBank/DDBJ databases">
        <title>Survivors Of The Sea: Transcriptome response of Skeletonema marinoi to long-term dormancy.</title>
        <authorList>
            <person name="Pinder M.I.M."/>
            <person name="Kourtchenko O."/>
            <person name="Robertson E.K."/>
            <person name="Larsson T."/>
            <person name="Maumus F."/>
            <person name="Osuna-Cruz C.M."/>
            <person name="Vancaester E."/>
            <person name="Stenow R."/>
            <person name="Vandepoele K."/>
            <person name="Ploug H."/>
            <person name="Bruchert V."/>
            <person name="Godhe A."/>
            <person name="Topel M."/>
        </authorList>
    </citation>
    <scope>NUCLEOTIDE SEQUENCE</scope>
    <source>
        <strain evidence="5">R05AC</strain>
    </source>
</reference>
<dbReference type="PANTHER" id="PTHR13068">
    <property type="entry name" value="CGI-12 PROTEIN-RELATED"/>
    <property type="match status" value="1"/>
</dbReference>
<evidence type="ECO:0000256" key="1">
    <source>
        <dbReference type="ARBA" id="ARBA00007692"/>
    </source>
</evidence>
<evidence type="ECO:0000313" key="5">
    <source>
        <dbReference type="EMBL" id="KAK1738018.1"/>
    </source>
</evidence>
<protein>
    <submittedName>
        <fullName evidence="5">Uncharacterized protein</fullName>
    </submittedName>
</protein>
<dbReference type="EMBL" id="JATAAI010000022">
    <property type="protein sequence ID" value="KAK1738018.1"/>
    <property type="molecule type" value="Genomic_DNA"/>
</dbReference>
<evidence type="ECO:0000256" key="3">
    <source>
        <dbReference type="SAM" id="MobiDB-lite"/>
    </source>
</evidence>
<dbReference type="Proteomes" id="UP001224775">
    <property type="component" value="Unassembled WGS sequence"/>
</dbReference>
<keyword evidence="2" id="KW-0809">Transit peptide</keyword>
<evidence type="ECO:0000256" key="2">
    <source>
        <dbReference type="ARBA" id="ARBA00022946"/>
    </source>
</evidence>
<feature type="compositionally biased region" description="Low complexity" evidence="3">
    <location>
        <begin position="145"/>
        <end position="155"/>
    </location>
</feature>
<evidence type="ECO:0000256" key="4">
    <source>
        <dbReference type="SAM" id="SignalP"/>
    </source>
</evidence>